<name>A0ABR2KQY2_9EUKA</name>
<dbReference type="EMBL" id="JAPFFF010000004">
    <property type="protein sequence ID" value="KAK8892817.1"/>
    <property type="molecule type" value="Genomic_DNA"/>
</dbReference>
<evidence type="ECO:0000313" key="1">
    <source>
        <dbReference type="EMBL" id="KAK8892817.1"/>
    </source>
</evidence>
<protein>
    <recommendedName>
        <fullName evidence="3">VPS9 domain-containing protein</fullName>
    </recommendedName>
</protein>
<comment type="caution">
    <text evidence="1">The sequence shown here is derived from an EMBL/GenBank/DDBJ whole genome shotgun (WGS) entry which is preliminary data.</text>
</comment>
<organism evidence="1 2">
    <name type="scientific">Tritrichomonas musculus</name>
    <dbReference type="NCBI Taxonomy" id="1915356"/>
    <lineage>
        <taxon>Eukaryota</taxon>
        <taxon>Metamonada</taxon>
        <taxon>Parabasalia</taxon>
        <taxon>Tritrichomonadida</taxon>
        <taxon>Tritrichomonadidae</taxon>
        <taxon>Tritrichomonas</taxon>
    </lineage>
</organism>
<accession>A0ABR2KQY2</accession>
<dbReference type="Proteomes" id="UP001470230">
    <property type="component" value="Unassembled WGS sequence"/>
</dbReference>
<evidence type="ECO:0000313" key="2">
    <source>
        <dbReference type="Proteomes" id="UP001470230"/>
    </source>
</evidence>
<keyword evidence="2" id="KW-1185">Reference proteome</keyword>
<evidence type="ECO:0008006" key="3">
    <source>
        <dbReference type="Google" id="ProtNLM"/>
    </source>
</evidence>
<sequence>MYQHFIPDETFVVLACSTDPLRTLTNAFFNVALSSMISAQAFGFFHFSCRPTKEALLFLKNMFDINQNNSYLLGFLDAIFNCDYRSKNGETKISRYKEIMIKFSEFLNDTSEYNEKVEEQKDLNEFELKISQCSSSSIDNLSEFGKLNFDALTKRKLFHIDSVPKVLFQNDKFSFENIEPVPNKYKLFDLFDIYYSQDILKIKFFSSIDVEFLKFMSGKAPVFNLPEKIEYFCDSKPGLNKFSKVTVDEKTVLSHAYIIAPLIRNLLQRADLIPLFKKEPPNMSLYDFFNRYLVKHGDLENLVDRARNFEHIMIFFPDKSIDQNIIREALASTAFTRMKKIKALSTFSTIEFKLKLLNASSQKQISMTRIVEEINNKFLKQFKPFRYSFEYPKSPKSFIEDYKLAIQKFNESKEPNSIRFPQKVIFAILSEKIDLYSFSIQREKLKKFPISLKEYDEMFNEQSSQRLLSFIKEYFPKTRKQPNQNEYNTQPLQRASSAINFTPRLRTTEFNKNEYIMKKIMRVSVDKSDIVETMIEAFREPSIMRKFDLISFALTNFQLFIESDYPPNKGKLGSDEFTPAFAALIIFCNPPMTVTNYVFLHDMTTGDLPATEIFGGYISTIPIYLSVAIEYVIPEFAKNPPSLLEDDE</sequence>
<gene>
    <name evidence="1" type="ORF">M9Y10_030065</name>
</gene>
<proteinExistence type="predicted"/>
<reference evidence="1 2" key="1">
    <citation type="submission" date="2024-04" db="EMBL/GenBank/DDBJ databases">
        <title>Tritrichomonas musculus Genome.</title>
        <authorList>
            <person name="Alves-Ferreira E."/>
            <person name="Grigg M."/>
            <person name="Lorenzi H."/>
            <person name="Galac M."/>
        </authorList>
    </citation>
    <scope>NUCLEOTIDE SEQUENCE [LARGE SCALE GENOMIC DNA]</scope>
    <source>
        <strain evidence="1 2">EAF2021</strain>
    </source>
</reference>